<dbReference type="RefSeq" id="WP_184156217.1">
    <property type="nucleotide sequence ID" value="NZ_JACHKA010000001.1"/>
</dbReference>
<organism evidence="3 4">
    <name type="scientific">Sphingobium lignivorans</name>
    <dbReference type="NCBI Taxonomy" id="2735886"/>
    <lineage>
        <taxon>Bacteria</taxon>
        <taxon>Pseudomonadati</taxon>
        <taxon>Pseudomonadota</taxon>
        <taxon>Alphaproteobacteria</taxon>
        <taxon>Sphingomonadales</taxon>
        <taxon>Sphingomonadaceae</taxon>
        <taxon>Sphingobium</taxon>
    </lineage>
</organism>
<dbReference type="Proteomes" id="UP001138540">
    <property type="component" value="Unassembled WGS sequence"/>
</dbReference>
<keyword evidence="4" id="KW-1185">Reference proteome</keyword>
<evidence type="ECO:0000256" key="2">
    <source>
        <dbReference type="SAM" id="SignalP"/>
    </source>
</evidence>
<proteinExistence type="predicted"/>
<comment type="caution">
    <text evidence="3">The sequence shown here is derived from an EMBL/GenBank/DDBJ whole genome shotgun (WGS) entry which is preliminary data.</text>
</comment>
<reference evidence="3 4" key="1">
    <citation type="submission" date="2020-08" db="EMBL/GenBank/DDBJ databases">
        <title>Exploring microbial biodiversity for novel pathways involved in the catabolism of aromatic compounds derived from lignin.</title>
        <authorList>
            <person name="Elkins J."/>
        </authorList>
    </citation>
    <scope>NUCLEOTIDE SEQUENCE [LARGE SCALE GENOMIC DNA]</scope>
    <source>
        <strain evidence="3 4">B1D3A</strain>
    </source>
</reference>
<dbReference type="EMBL" id="JACHKA010000001">
    <property type="protein sequence ID" value="MBB5987626.1"/>
    <property type="molecule type" value="Genomic_DNA"/>
</dbReference>
<sequence>MLTGRLTLAAAAISLGATTTPALAQGSLPDQLAVCARISKKDARLECYDSIARAAGEGAYTSGFGASSMRTPPAPATPAPTSPPAPAGGAGFGAEQIARPLSERRADDGANEIDVAVVSARDNGLSMWQFSLADGAVWRMTERSVNFRPPAPNETVTIRKGALGSYLMQVGKQAAVRVERVR</sequence>
<feature type="chain" id="PRO_5046854928" description="Secreted protein" evidence="2">
    <location>
        <begin position="25"/>
        <end position="182"/>
    </location>
</feature>
<feature type="region of interest" description="Disordered" evidence="1">
    <location>
        <begin position="66"/>
        <end position="93"/>
    </location>
</feature>
<feature type="compositionally biased region" description="Pro residues" evidence="1">
    <location>
        <begin position="72"/>
        <end position="86"/>
    </location>
</feature>
<evidence type="ECO:0008006" key="5">
    <source>
        <dbReference type="Google" id="ProtNLM"/>
    </source>
</evidence>
<evidence type="ECO:0000313" key="4">
    <source>
        <dbReference type="Proteomes" id="UP001138540"/>
    </source>
</evidence>
<evidence type="ECO:0000256" key="1">
    <source>
        <dbReference type="SAM" id="MobiDB-lite"/>
    </source>
</evidence>
<protein>
    <recommendedName>
        <fullName evidence="5">Secreted protein</fullName>
    </recommendedName>
</protein>
<feature type="signal peptide" evidence="2">
    <location>
        <begin position="1"/>
        <end position="24"/>
    </location>
</feature>
<gene>
    <name evidence="3" type="ORF">HNP60_003600</name>
</gene>
<name>A0ABR6NK42_9SPHN</name>
<keyword evidence="2" id="KW-0732">Signal</keyword>
<evidence type="ECO:0000313" key="3">
    <source>
        <dbReference type="EMBL" id="MBB5987626.1"/>
    </source>
</evidence>
<accession>A0ABR6NK42</accession>